<dbReference type="GO" id="GO:0016747">
    <property type="term" value="F:acyltransferase activity, transferring groups other than amino-acyl groups"/>
    <property type="evidence" value="ECO:0007669"/>
    <property type="project" value="InterPro"/>
</dbReference>
<reference evidence="2" key="1">
    <citation type="submission" date="2020-01" db="EMBL/GenBank/DDBJ databases">
        <title>Insect and environment-associated Actinomycetes.</title>
        <authorList>
            <person name="Currrie C."/>
            <person name="Chevrette M."/>
            <person name="Carlson C."/>
            <person name="Stubbendieck R."/>
            <person name="Wendt-Pienkowski E."/>
        </authorList>
    </citation>
    <scope>NUCLEOTIDE SEQUENCE</scope>
    <source>
        <strain evidence="2">SID12501</strain>
    </source>
</reference>
<keyword evidence="2" id="KW-0808">Transferase</keyword>
<dbReference type="Gene3D" id="3.40.630.30">
    <property type="match status" value="1"/>
</dbReference>
<protein>
    <submittedName>
        <fullName evidence="2">GNAT family N-acetyltransferase</fullName>
    </submittedName>
</protein>
<feature type="domain" description="N-acetyltransferase" evidence="1">
    <location>
        <begin position="10"/>
        <end position="186"/>
    </location>
</feature>
<dbReference type="InterPro" id="IPR000182">
    <property type="entry name" value="GNAT_dom"/>
</dbReference>
<dbReference type="AlphaFoldDB" id="A0A6B3C4Y2"/>
<dbReference type="RefSeq" id="WP_164322663.1">
    <property type="nucleotide sequence ID" value="NZ_JAAGLU010000046.1"/>
</dbReference>
<dbReference type="PROSITE" id="PS51186">
    <property type="entry name" value="GNAT"/>
    <property type="match status" value="1"/>
</dbReference>
<dbReference type="EMBL" id="JAAGLU010000046">
    <property type="protein sequence ID" value="NEC91698.1"/>
    <property type="molecule type" value="Genomic_DNA"/>
</dbReference>
<dbReference type="InterPro" id="IPR016181">
    <property type="entry name" value="Acyl_CoA_acyltransferase"/>
</dbReference>
<comment type="caution">
    <text evidence="2">The sequence shown here is derived from an EMBL/GenBank/DDBJ whole genome shotgun (WGS) entry which is preliminary data.</text>
</comment>
<accession>A0A6B3C4Y2</accession>
<dbReference type="Pfam" id="PF00583">
    <property type="entry name" value="Acetyltransf_1"/>
    <property type="match status" value="1"/>
</dbReference>
<name>A0A6B3C4Y2_9ACTN</name>
<dbReference type="SUPFAM" id="SSF55729">
    <property type="entry name" value="Acyl-CoA N-acyltransferases (Nat)"/>
    <property type="match status" value="1"/>
</dbReference>
<evidence type="ECO:0000259" key="1">
    <source>
        <dbReference type="PROSITE" id="PS51186"/>
    </source>
</evidence>
<organism evidence="2">
    <name type="scientific">Streptomyces sp. SID12501</name>
    <dbReference type="NCBI Taxonomy" id="2706042"/>
    <lineage>
        <taxon>Bacteria</taxon>
        <taxon>Bacillati</taxon>
        <taxon>Actinomycetota</taxon>
        <taxon>Actinomycetes</taxon>
        <taxon>Kitasatosporales</taxon>
        <taxon>Streptomycetaceae</taxon>
        <taxon>Streptomyces</taxon>
    </lineage>
</organism>
<sequence length="189" mass="20315">MSTPSTSTDLVIRTYGPGQVPPLLDVIADLWADAHPELVDNPGAEASGLSVPALRRQVQGHLKHAGFALVVAYTGGTAVGFGYAFPCSAYYWFGPGLVDQVPEGARTERLMGLCELAVRPPWQAQGIGTRLHAELLTAIAPQWSSLLALPSNRRGQDLYARLGYRYAGPYRGSADGPEFDLLLLRVALK</sequence>
<proteinExistence type="predicted"/>
<evidence type="ECO:0000313" key="2">
    <source>
        <dbReference type="EMBL" id="NEC91698.1"/>
    </source>
</evidence>
<gene>
    <name evidence="2" type="ORF">G3I71_39240</name>
</gene>